<dbReference type="Proteomes" id="UP000193944">
    <property type="component" value="Unassembled WGS sequence"/>
</dbReference>
<evidence type="ECO:0000256" key="1">
    <source>
        <dbReference type="ARBA" id="ARBA00022679"/>
    </source>
</evidence>
<evidence type="ECO:0000256" key="3">
    <source>
        <dbReference type="ARBA" id="ARBA00022777"/>
    </source>
</evidence>
<dbReference type="InterPro" id="IPR001245">
    <property type="entry name" value="Ser-Thr/Tyr_kinase_cat_dom"/>
</dbReference>
<keyword evidence="4" id="KW-0067">ATP-binding</keyword>
<accession>A0A1Y1X1Z0</accession>
<dbReference type="PIRSF" id="PIRSF000654">
    <property type="entry name" value="Integrin-linked_kinase"/>
    <property type="match status" value="1"/>
</dbReference>
<dbReference type="SUPFAM" id="SSF56112">
    <property type="entry name" value="Protein kinase-like (PK-like)"/>
    <property type="match status" value="1"/>
</dbReference>
<keyword evidence="1" id="KW-0808">Transferase</keyword>
<dbReference type="PANTHER" id="PTHR44329:SF288">
    <property type="entry name" value="MITOGEN-ACTIVATED PROTEIN KINASE KINASE KINASE 20"/>
    <property type="match status" value="1"/>
</dbReference>
<keyword evidence="7" id="KW-1185">Reference proteome</keyword>
<dbReference type="PRINTS" id="PR00109">
    <property type="entry name" value="TYRKINASE"/>
</dbReference>
<reference evidence="6 7" key="1">
    <citation type="submission" date="2016-08" db="EMBL/GenBank/DDBJ databases">
        <title>A Parts List for Fungal Cellulosomes Revealed by Comparative Genomics.</title>
        <authorList>
            <consortium name="DOE Joint Genome Institute"/>
            <person name="Haitjema C.H."/>
            <person name="Gilmore S.P."/>
            <person name="Henske J.K."/>
            <person name="Solomon K.V."/>
            <person name="De Groot R."/>
            <person name="Kuo A."/>
            <person name="Mondo S.J."/>
            <person name="Salamov A.A."/>
            <person name="Labutti K."/>
            <person name="Zhao Z."/>
            <person name="Chiniquy J."/>
            <person name="Barry K."/>
            <person name="Brewer H.M."/>
            <person name="Purvine S.O."/>
            <person name="Wright A.T."/>
            <person name="Boxma B."/>
            <person name="Van Alen T."/>
            <person name="Hackstein J.H."/>
            <person name="Baker S.E."/>
            <person name="Grigoriev I.V."/>
            <person name="O'Malley M.A."/>
        </authorList>
    </citation>
    <scope>NUCLEOTIDE SEQUENCE [LARGE SCALE GENOMIC DNA]</scope>
    <source>
        <strain evidence="6 7">S4</strain>
    </source>
</reference>
<dbReference type="EMBL" id="MCFG01000163">
    <property type="protein sequence ID" value="ORX79820.1"/>
    <property type="molecule type" value="Genomic_DNA"/>
</dbReference>
<protein>
    <submittedName>
        <fullName evidence="6">Kinase-like protein</fullName>
    </submittedName>
</protein>
<feature type="domain" description="Protein kinase" evidence="5">
    <location>
        <begin position="1"/>
        <end position="222"/>
    </location>
</feature>
<dbReference type="Gene3D" id="1.10.510.10">
    <property type="entry name" value="Transferase(Phosphotransferase) domain 1"/>
    <property type="match status" value="1"/>
</dbReference>
<sequence>FINNLIIWSNMQHKNILPLLGANVVIPQPYIVNPFLSNGNMIGYLNEYPHKALNILNEVINFIKDICTGLLYLHNNGIVHGDLRGEHVLIDENKHIKITEYGIAQVQSNVNENFLSKTNNSVVINYNCWTAPELYLRNQVPTEKSDVYSFGMLCYEILYGNPPFEYRDARELKENVCIYKLRPQRSKLNISCPDWLWQLITECWKAEASERKTLKDIMEVLR</sequence>
<feature type="non-terminal residue" evidence="6">
    <location>
        <position position="222"/>
    </location>
</feature>
<dbReference type="InterPro" id="IPR000719">
    <property type="entry name" value="Prot_kinase_dom"/>
</dbReference>
<comment type="caution">
    <text evidence="6">The sequence shown here is derived from an EMBL/GenBank/DDBJ whole genome shotgun (WGS) entry which is preliminary data.</text>
</comment>
<evidence type="ECO:0000313" key="6">
    <source>
        <dbReference type="EMBL" id="ORX79820.1"/>
    </source>
</evidence>
<dbReference type="GO" id="GO:0005524">
    <property type="term" value="F:ATP binding"/>
    <property type="evidence" value="ECO:0007669"/>
    <property type="project" value="UniProtKB-KW"/>
</dbReference>
<organism evidence="6 7">
    <name type="scientific">Anaeromyces robustus</name>
    <dbReference type="NCBI Taxonomy" id="1754192"/>
    <lineage>
        <taxon>Eukaryota</taxon>
        <taxon>Fungi</taxon>
        <taxon>Fungi incertae sedis</taxon>
        <taxon>Chytridiomycota</taxon>
        <taxon>Chytridiomycota incertae sedis</taxon>
        <taxon>Neocallimastigomycetes</taxon>
        <taxon>Neocallimastigales</taxon>
        <taxon>Neocallimastigaceae</taxon>
        <taxon>Anaeromyces</taxon>
    </lineage>
</organism>
<proteinExistence type="predicted"/>
<keyword evidence="3 6" id="KW-0418">Kinase</keyword>
<feature type="non-terminal residue" evidence="6">
    <location>
        <position position="1"/>
    </location>
</feature>
<dbReference type="STRING" id="1754192.A0A1Y1X1Z0"/>
<dbReference type="Pfam" id="PF07714">
    <property type="entry name" value="PK_Tyr_Ser-Thr"/>
    <property type="match status" value="1"/>
</dbReference>
<gene>
    <name evidence="6" type="ORF">BCR32DRAFT_195201</name>
</gene>
<keyword evidence="2" id="KW-0547">Nucleotide-binding</keyword>
<reference evidence="6 7" key="2">
    <citation type="submission" date="2016-08" db="EMBL/GenBank/DDBJ databases">
        <title>Pervasive Adenine N6-methylation of Active Genes in Fungi.</title>
        <authorList>
            <consortium name="DOE Joint Genome Institute"/>
            <person name="Mondo S.J."/>
            <person name="Dannebaum R.O."/>
            <person name="Kuo R.C."/>
            <person name="Labutti K."/>
            <person name="Haridas S."/>
            <person name="Kuo A."/>
            <person name="Salamov A."/>
            <person name="Ahrendt S.R."/>
            <person name="Lipzen A."/>
            <person name="Sullivan W."/>
            <person name="Andreopoulos W.B."/>
            <person name="Clum A."/>
            <person name="Lindquist E."/>
            <person name="Daum C."/>
            <person name="Ramamoorthy G.K."/>
            <person name="Gryganskyi A."/>
            <person name="Culley D."/>
            <person name="Magnuson J.K."/>
            <person name="James T.Y."/>
            <person name="O'Malley M.A."/>
            <person name="Stajich J.E."/>
            <person name="Spatafora J.W."/>
            <person name="Visel A."/>
            <person name="Grigoriev I.V."/>
        </authorList>
    </citation>
    <scope>NUCLEOTIDE SEQUENCE [LARGE SCALE GENOMIC DNA]</scope>
    <source>
        <strain evidence="6 7">S4</strain>
    </source>
</reference>
<dbReference type="InterPro" id="IPR011009">
    <property type="entry name" value="Kinase-like_dom_sf"/>
</dbReference>
<dbReference type="PANTHER" id="PTHR44329">
    <property type="entry name" value="SERINE/THREONINE-PROTEIN KINASE TNNI3K-RELATED"/>
    <property type="match status" value="1"/>
</dbReference>
<dbReference type="PROSITE" id="PS50011">
    <property type="entry name" value="PROTEIN_KINASE_DOM"/>
    <property type="match status" value="1"/>
</dbReference>
<dbReference type="AlphaFoldDB" id="A0A1Y1X1Z0"/>
<name>A0A1Y1X1Z0_9FUNG</name>
<dbReference type="OrthoDB" id="2146423at2759"/>
<evidence type="ECO:0000256" key="4">
    <source>
        <dbReference type="ARBA" id="ARBA00022840"/>
    </source>
</evidence>
<evidence type="ECO:0000313" key="7">
    <source>
        <dbReference type="Proteomes" id="UP000193944"/>
    </source>
</evidence>
<evidence type="ECO:0000256" key="2">
    <source>
        <dbReference type="ARBA" id="ARBA00022741"/>
    </source>
</evidence>
<dbReference type="GO" id="GO:0004674">
    <property type="term" value="F:protein serine/threonine kinase activity"/>
    <property type="evidence" value="ECO:0007669"/>
    <property type="project" value="TreeGrafter"/>
</dbReference>
<dbReference type="InterPro" id="IPR051681">
    <property type="entry name" value="Ser/Thr_Kinases-Pseudokinases"/>
</dbReference>
<evidence type="ECO:0000259" key="5">
    <source>
        <dbReference type="PROSITE" id="PS50011"/>
    </source>
</evidence>